<gene>
    <name evidence="7" type="ORF">HUE56_20180</name>
</gene>
<dbReference type="NCBIfam" id="TIGR02481">
    <property type="entry name" value="hemeryth_dom"/>
    <property type="match status" value="1"/>
</dbReference>
<evidence type="ECO:0000256" key="5">
    <source>
        <dbReference type="SAM" id="MobiDB-lite"/>
    </source>
</evidence>
<dbReference type="GO" id="GO:0046872">
    <property type="term" value="F:metal ion binding"/>
    <property type="evidence" value="ECO:0007669"/>
    <property type="project" value="UniProtKB-KW"/>
</dbReference>
<dbReference type="Pfam" id="PF01814">
    <property type="entry name" value="Hemerythrin"/>
    <property type="match status" value="1"/>
</dbReference>
<dbReference type="RefSeq" id="WP_149197462.1">
    <property type="nucleotide sequence ID" value="NZ_BSOV01000015.1"/>
</dbReference>
<keyword evidence="3" id="KW-0479">Metal-binding</keyword>
<keyword evidence="4" id="KW-0408">Iron</keyword>
<name>A0A6N1ALW3_9PROT</name>
<keyword evidence="2" id="KW-0561">Oxygen transport</keyword>
<dbReference type="InterPro" id="IPR016131">
    <property type="entry name" value="Haemerythrin_Fe_BS"/>
</dbReference>
<dbReference type="KEGG" id="aoz:HUE56_20180"/>
<keyword evidence="8" id="KW-1185">Reference proteome</keyword>
<evidence type="ECO:0000259" key="6">
    <source>
        <dbReference type="Pfam" id="PF01814"/>
    </source>
</evidence>
<sequence length="177" mass="19459">MIDSESNDTVDYGRLVWSDDLVLGVNSIDEQHREWIALVQAFESAVTEGRPAEEMRSTLAAAVAYTESHFADEQQVMEEAGYPFLDDHIGQHQLAWDRVHAFASGEGAGELAEEEMRRSLAEFLPQWLMLHINTADRQFARWLKGTMAPGTAHGIAPGTAHGGPTGPDGRVFGDIPV</sequence>
<comment type="similarity">
    <text evidence="1">Belongs to the hemerythrin family.</text>
</comment>
<dbReference type="InterPro" id="IPR012312">
    <property type="entry name" value="Hemerythrin-like"/>
</dbReference>
<proteinExistence type="inferred from homology"/>
<dbReference type="Proteomes" id="UP000509702">
    <property type="component" value="Chromosome"/>
</dbReference>
<protein>
    <submittedName>
        <fullName evidence="7">Hemerythrin family protein</fullName>
    </submittedName>
</protein>
<dbReference type="CDD" id="cd12107">
    <property type="entry name" value="Hemerythrin"/>
    <property type="match status" value="1"/>
</dbReference>
<dbReference type="InterPro" id="IPR012827">
    <property type="entry name" value="Hemerythrin_metal-bd"/>
</dbReference>
<dbReference type="InterPro" id="IPR035938">
    <property type="entry name" value="Hemerythrin-like_sf"/>
</dbReference>
<evidence type="ECO:0000256" key="3">
    <source>
        <dbReference type="ARBA" id="ARBA00022723"/>
    </source>
</evidence>
<dbReference type="AlphaFoldDB" id="A0A6N1ALW3"/>
<evidence type="ECO:0000256" key="2">
    <source>
        <dbReference type="ARBA" id="ARBA00022621"/>
    </source>
</evidence>
<evidence type="ECO:0000313" key="7">
    <source>
        <dbReference type="EMBL" id="QKS52681.1"/>
    </source>
</evidence>
<reference evidence="7 8" key="1">
    <citation type="submission" date="2020-06" db="EMBL/GenBank/DDBJ databases">
        <title>Complete genome of Azosprillum oryzae KACC14407.</title>
        <authorList>
            <person name="Kim M."/>
            <person name="Park Y.-J."/>
            <person name="Shin J.-H."/>
        </authorList>
    </citation>
    <scope>NUCLEOTIDE SEQUENCE [LARGE SCALE GENOMIC DNA]</scope>
    <source>
        <strain evidence="7 8">KACC 14407</strain>
    </source>
</reference>
<dbReference type="GO" id="GO:0005344">
    <property type="term" value="F:oxygen carrier activity"/>
    <property type="evidence" value="ECO:0007669"/>
    <property type="project" value="UniProtKB-KW"/>
</dbReference>
<evidence type="ECO:0000256" key="1">
    <source>
        <dbReference type="ARBA" id="ARBA00010587"/>
    </source>
</evidence>
<evidence type="ECO:0000313" key="8">
    <source>
        <dbReference type="Proteomes" id="UP000509702"/>
    </source>
</evidence>
<dbReference type="PROSITE" id="PS00550">
    <property type="entry name" value="HEMERYTHRINS"/>
    <property type="match status" value="1"/>
</dbReference>
<dbReference type="EMBL" id="CP054619">
    <property type="protein sequence ID" value="QKS52681.1"/>
    <property type="molecule type" value="Genomic_DNA"/>
</dbReference>
<dbReference type="OrthoDB" id="7305302at2"/>
<dbReference type="PANTHER" id="PTHR37164:SF1">
    <property type="entry name" value="BACTERIOHEMERYTHRIN"/>
    <property type="match status" value="1"/>
</dbReference>
<keyword evidence="2" id="KW-0813">Transport</keyword>
<feature type="domain" description="Hemerythrin-like" evidence="6">
    <location>
        <begin position="24"/>
        <end position="142"/>
    </location>
</feature>
<dbReference type="NCBIfam" id="NF033749">
    <property type="entry name" value="bact_hemeryth"/>
    <property type="match status" value="1"/>
</dbReference>
<dbReference type="Gene3D" id="1.20.120.50">
    <property type="entry name" value="Hemerythrin-like"/>
    <property type="match status" value="1"/>
</dbReference>
<dbReference type="InterPro" id="IPR050669">
    <property type="entry name" value="Hemerythrin"/>
</dbReference>
<dbReference type="PANTHER" id="PTHR37164">
    <property type="entry name" value="BACTERIOHEMERYTHRIN"/>
    <property type="match status" value="1"/>
</dbReference>
<evidence type="ECO:0000256" key="4">
    <source>
        <dbReference type="ARBA" id="ARBA00023004"/>
    </source>
</evidence>
<organism evidence="7 8">
    <name type="scientific">Azospirillum oryzae</name>
    <dbReference type="NCBI Taxonomy" id="286727"/>
    <lineage>
        <taxon>Bacteria</taxon>
        <taxon>Pseudomonadati</taxon>
        <taxon>Pseudomonadota</taxon>
        <taxon>Alphaproteobacteria</taxon>
        <taxon>Rhodospirillales</taxon>
        <taxon>Azospirillaceae</taxon>
        <taxon>Azospirillum</taxon>
    </lineage>
</organism>
<dbReference type="SUPFAM" id="SSF47188">
    <property type="entry name" value="Hemerythrin-like"/>
    <property type="match status" value="1"/>
</dbReference>
<feature type="region of interest" description="Disordered" evidence="5">
    <location>
        <begin position="153"/>
        <end position="177"/>
    </location>
</feature>
<accession>A0A6N1ALW3</accession>